<evidence type="ECO:0000313" key="6">
    <source>
        <dbReference type="EMBL" id="VVB13097.1"/>
    </source>
</evidence>
<dbReference type="Gene3D" id="1.25.10.10">
    <property type="entry name" value="Leucine-rich Repeat Variant"/>
    <property type="match status" value="1"/>
</dbReference>
<dbReference type="PANTHER" id="PTHR10527">
    <property type="entry name" value="IMPORTIN BETA"/>
    <property type="match status" value="1"/>
</dbReference>
<dbReference type="InterPro" id="IPR016024">
    <property type="entry name" value="ARM-type_fold"/>
</dbReference>
<dbReference type="EMBL" id="CABITT030000008">
    <property type="protein sequence ID" value="VVB13097.1"/>
    <property type="molecule type" value="Genomic_DNA"/>
</dbReference>
<dbReference type="Proteomes" id="UP000489600">
    <property type="component" value="Unassembled WGS sequence"/>
</dbReference>
<dbReference type="SUPFAM" id="SSF48371">
    <property type="entry name" value="ARM repeat"/>
    <property type="match status" value="1"/>
</dbReference>
<accession>A0A565CHG0</accession>
<evidence type="ECO:0000256" key="3">
    <source>
        <dbReference type="ARBA" id="ARBA00022490"/>
    </source>
</evidence>
<name>A0A565CHG0_9BRAS</name>
<evidence type="ECO:0000313" key="7">
    <source>
        <dbReference type="Proteomes" id="UP000489600"/>
    </source>
</evidence>
<comment type="caution">
    <text evidence="6">The sequence shown here is derived from an EMBL/GenBank/DDBJ whole genome shotgun (WGS) entry which is preliminary data.</text>
</comment>
<organism evidence="6 7">
    <name type="scientific">Arabis nemorensis</name>
    <dbReference type="NCBI Taxonomy" id="586526"/>
    <lineage>
        <taxon>Eukaryota</taxon>
        <taxon>Viridiplantae</taxon>
        <taxon>Streptophyta</taxon>
        <taxon>Embryophyta</taxon>
        <taxon>Tracheophyta</taxon>
        <taxon>Spermatophyta</taxon>
        <taxon>Magnoliopsida</taxon>
        <taxon>eudicotyledons</taxon>
        <taxon>Gunneridae</taxon>
        <taxon>Pentapetalae</taxon>
        <taxon>rosids</taxon>
        <taxon>malvids</taxon>
        <taxon>Brassicales</taxon>
        <taxon>Brassicaceae</taxon>
        <taxon>Arabideae</taxon>
        <taxon>Arabis</taxon>
    </lineage>
</organism>
<dbReference type="OrthoDB" id="10263328at2759"/>
<evidence type="ECO:0000256" key="1">
    <source>
        <dbReference type="ARBA" id="ARBA00004496"/>
    </source>
</evidence>
<evidence type="ECO:0000256" key="4">
    <source>
        <dbReference type="ARBA" id="ARBA00022737"/>
    </source>
</evidence>
<gene>
    <name evidence="6" type="ORF">ANE_LOCUS23541</name>
</gene>
<dbReference type="AlphaFoldDB" id="A0A565CHG0"/>
<proteinExistence type="predicted"/>
<keyword evidence="7" id="KW-1185">Reference proteome</keyword>
<evidence type="ECO:0000256" key="2">
    <source>
        <dbReference type="ARBA" id="ARBA00022448"/>
    </source>
</evidence>
<dbReference type="GO" id="GO:0006606">
    <property type="term" value="P:protein import into nucleus"/>
    <property type="evidence" value="ECO:0007669"/>
    <property type="project" value="InterPro"/>
</dbReference>
<reference evidence="6" key="1">
    <citation type="submission" date="2019-07" db="EMBL/GenBank/DDBJ databases">
        <authorList>
            <person name="Dittberner H."/>
        </authorList>
    </citation>
    <scope>NUCLEOTIDE SEQUENCE [LARGE SCALE GENOMIC DNA]</scope>
</reference>
<comment type="subcellular location">
    <subcellularLocation>
        <location evidence="1">Cytoplasm</location>
    </subcellularLocation>
</comment>
<keyword evidence="3" id="KW-0963">Cytoplasm</keyword>
<dbReference type="GO" id="GO:0005737">
    <property type="term" value="C:cytoplasm"/>
    <property type="evidence" value="ECO:0007669"/>
    <property type="project" value="UniProtKB-SubCell"/>
</dbReference>
<protein>
    <recommendedName>
        <fullName evidence="8">Interferon-related developmental regulator N-terminal domain-containing protein</fullName>
    </recommendedName>
</protein>
<dbReference type="InterPro" id="IPR040122">
    <property type="entry name" value="Importin_beta"/>
</dbReference>
<keyword evidence="2" id="KW-0813">Transport</keyword>
<evidence type="ECO:0008006" key="8">
    <source>
        <dbReference type="Google" id="ProtNLM"/>
    </source>
</evidence>
<keyword evidence="4" id="KW-0677">Repeat</keyword>
<evidence type="ECO:0000256" key="5">
    <source>
        <dbReference type="ARBA" id="ARBA00022927"/>
    </source>
</evidence>
<keyword evidence="5" id="KW-0653">Protein transport</keyword>
<dbReference type="InterPro" id="IPR011989">
    <property type="entry name" value="ARM-like"/>
</dbReference>
<sequence length="261" mass="29032">MSEQASPATLKQSTLETLGYLCEDISHEDLVQEEVNTVLQAIINGTQQSETNTQVHLAAIKALHHALDIAQVNFDYKDHRDFIMRIVFDKAMSHEAEIRHAAFECLVSIASIYYEVMEQYMGTIGLLTSEAINGDEESVALKALEFWSSICNVEIELQEFENPDPSDWSPPHSGFIRWALPHLVPVLLETLLKQDQGDHVSNLSIAAGTCLGLVARTVGDDIVPFVRSFVEAKISEPHWSSREAATYALGINFGRAKFCQA</sequence>